<gene>
    <name evidence="2" type="ORF">KIL84_015797</name>
</gene>
<feature type="region of interest" description="Disordered" evidence="1">
    <location>
        <begin position="1"/>
        <end position="75"/>
    </location>
</feature>
<accession>A0A9D3WT71</accession>
<evidence type="ECO:0000256" key="1">
    <source>
        <dbReference type="SAM" id="MobiDB-lite"/>
    </source>
</evidence>
<protein>
    <submittedName>
        <fullName evidence="2">Uncharacterized protein</fullName>
    </submittedName>
</protein>
<proteinExistence type="predicted"/>
<evidence type="ECO:0000313" key="2">
    <source>
        <dbReference type="EMBL" id="KAH1166625.1"/>
    </source>
</evidence>
<dbReference type="Proteomes" id="UP000827986">
    <property type="component" value="Unassembled WGS sequence"/>
</dbReference>
<evidence type="ECO:0000313" key="3">
    <source>
        <dbReference type="Proteomes" id="UP000827986"/>
    </source>
</evidence>
<keyword evidence="3" id="KW-1185">Reference proteome</keyword>
<sequence>MIPTHRAGGTRRRPSQGRAGTLRARRVAVLKPGMGQARSVPPQRGRLEASSGEPFQPGPPSDRPGSSDGGTRQCGDRMRLEPLSGWLPALELTKHGKKLLPACSSAVLGDVWGRELYSAVTVMLASRQSCSEHVLPHLEITAQTRSFVLLAATLNKLKALYFLGCGSFR</sequence>
<comment type="caution">
    <text evidence="2">The sequence shown here is derived from an EMBL/GenBank/DDBJ whole genome shotgun (WGS) entry which is preliminary data.</text>
</comment>
<organism evidence="2 3">
    <name type="scientific">Mauremys mutica</name>
    <name type="common">yellowpond turtle</name>
    <dbReference type="NCBI Taxonomy" id="74926"/>
    <lineage>
        <taxon>Eukaryota</taxon>
        <taxon>Metazoa</taxon>
        <taxon>Chordata</taxon>
        <taxon>Craniata</taxon>
        <taxon>Vertebrata</taxon>
        <taxon>Euteleostomi</taxon>
        <taxon>Archelosauria</taxon>
        <taxon>Testudinata</taxon>
        <taxon>Testudines</taxon>
        <taxon>Cryptodira</taxon>
        <taxon>Durocryptodira</taxon>
        <taxon>Testudinoidea</taxon>
        <taxon>Geoemydidae</taxon>
        <taxon>Geoemydinae</taxon>
        <taxon>Mauremys</taxon>
    </lineage>
</organism>
<dbReference type="AlphaFoldDB" id="A0A9D3WT71"/>
<dbReference type="EMBL" id="JAHDVG010000487">
    <property type="protein sequence ID" value="KAH1166625.1"/>
    <property type="molecule type" value="Genomic_DNA"/>
</dbReference>
<name>A0A9D3WT71_9SAUR</name>
<reference evidence="2" key="1">
    <citation type="submission" date="2021-09" db="EMBL/GenBank/DDBJ databases">
        <title>The genome of Mauremys mutica provides insights into the evolution of semi-aquatic lifestyle.</title>
        <authorList>
            <person name="Gong S."/>
            <person name="Gao Y."/>
        </authorList>
    </citation>
    <scope>NUCLEOTIDE SEQUENCE</scope>
    <source>
        <strain evidence="2">MM-2020</strain>
        <tissue evidence="2">Muscle</tissue>
    </source>
</reference>